<dbReference type="Proteomes" id="UP000887577">
    <property type="component" value="Unplaced"/>
</dbReference>
<dbReference type="GO" id="GO:0003676">
    <property type="term" value="F:nucleic acid binding"/>
    <property type="evidence" value="ECO:0007669"/>
    <property type="project" value="InterPro"/>
</dbReference>
<keyword evidence="1" id="KW-1185">Reference proteome</keyword>
<dbReference type="WBParaSite" id="PSU_v2.g5563.t1">
    <property type="protein sequence ID" value="PSU_v2.g5563.t1"/>
    <property type="gene ID" value="PSU_v2.g5563"/>
</dbReference>
<protein>
    <submittedName>
        <fullName evidence="2">C2H2-type domain-containing protein</fullName>
    </submittedName>
</protein>
<proteinExistence type="predicted"/>
<accession>A0A914Z057</accession>
<dbReference type="InterPro" id="IPR035979">
    <property type="entry name" value="RBD_domain_sf"/>
</dbReference>
<evidence type="ECO:0000313" key="2">
    <source>
        <dbReference type="WBParaSite" id="PSU_v2.g5563.t1"/>
    </source>
</evidence>
<evidence type="ECO:0000313" key="1">
    <source>
        <dbReference type="Proteomes" id="UP000887577"/>
    </source>
</evidence>
<sequence>MHFNSDDGDEGEKPICQECGAAFVNLDNLSAHFERCSIRKKKLLNERSIYMSGFNGKIDVNAVKELLSQFGKVEKVIVDKEWDRYAIGSFNFL</sequence>
<dbReference type="SUPFAM" id="SSF54928">
    <property type="entry name" value="RNA-binding domain, RBD"/>
    <property type="match status" value="1"/>
</dbReference>
<dbReference type="AlphaFoldDB" id="A0A914Z057"/>
<reference evidence="2" key="1">
    <citation type="submission" date="2022-11" db="UniProtKB">
        <authorList>
            <consortium name="WormBaseParasite"/>
        </authorList>
    </citation>
    <scope>IDENTIFICATION</scope>
</reference>
<organism evidence="1 2">
    <name type="scientific">Panagrolaimus superbus</name>
    <dbReference type="NCBI Taxonomy" id="310955"/>
    <lineage>
        <taxon>Eukaryota</taxon>
        <taxon>Metazoa</taxon>
        <taxon>Ecdysozoa</taxon>
        <taxon>Nematoda</taxon>
        <taxon>Chromadorea</taxon>
        <taxon>Rhabditida</taxon>
        <taxon>Tylenchina</taxon>
        <taxon>Panagrolaimomorpha</taxon>
        <taxon>Panagrolaimoidea</taxon>
        <taxon>Panagrolaimidae</taxon>
        <taxon>Panagrolaimus</taxon>
    </lineage>
</organism>
<name>A0A914Z057_9BILA</name>